<evidence type="ECO:0000256" key="1">
    <source>
        <dbReference type="SAM" id="Phobius"/>
    </source>
</evidence>
<keyword evidence="3" id="KW-1185">Reference proteome</keyword>
<evidence type="ECO:0000313" key="3">
    <source>
        <dbReference type="Proteomes" id="UP001194468"/>
    </source>
</evidence>
<gene>
    <name evidence="2" type="ORF">L210DRAFT_3542514</name>
</gene>
<comment type="caution">
    <text evidence="2">The sequence shown here is derived from an EMBL/GenBank/DDBJ whole genome shotgun (WGS) entry which is preliminary data.</text>
</comment>
<reference evidence="2" key="2">
    <citation type="journal article" date="2020" name="Nat. Commun.">
        <title>Large-scale genome sequencing of mycorrhizal fungi provides insights into the early evolution of symbiotic traits.</title>
        <authorList>
            <person name="Miyauchi S."/>
            <person name="Kiss E."/>
            <person name="Kuo A."/>
            <person name="Drula E."/>
            <person name="Kohler A."/>
            <person name="Sanchez-Garcia M."/>
            <person name="Morin E."/>
            <person name="Andreopoulos B."/>
            <person name="Barry K.W."/>
            <person name="Bonito G."/>
            <person name="Buee M."/>
            <person name="Carver A."/>
            <person name="Chen C."/>
            <person name="Cichocki N."/>
            <person name="Clum A."/>
            <person name="Culley D."/>
            <person name="Crous P.W."/>
            <person name="Fauchery L."/>
            <person name="Girlanda M."/>
            <person name="Hayes R.D."/>
            <person name="Keri Z."/>
            <person name="LaButti K."/>
            <person name="Lipzen A."/>
            <person name="Lombard V."/>
            <person name="Magnuson J."/>
            <person name="Maillard F."/>
            <person name="Murat C."/>
            <person name="Nolan M."/>
            <person name="Ohm R.A."/>
            <person name="Pangilinan J."/>
            <person name="Pereira M.F."/>
            <person name="Perotto S."/>
            <person name="Peter M."/>
            <person name="Pfister S."/>
            <person name="Riley R."/>
            <person name="Sitrit Y."/>
            <person name="Stielow J.B."/>
            <person name="Szollosi G."/>
            <person name="Zifcakova L."/>
            <person name="Stursova M."/>
            <person name="Spatafora J.W."/>
            <person name="Tedersoo L."/>
            <person name="Vaario L.M."/>
            <person name="Yamada A."/>
            <person name="Yan M."/>
            <person name="Wang P."/>
            <person name="Xu J."/>
            <person name="Bruns T."/>
            <person name="Baldrian P."/>
            <person name="Vilgalys R."/>
            <person name="Dunand C."/>
            <person name="Henrissat B."/>
            <person name="Grigoriev I.V."/>
            <person name="Hibbett D."/>
            <person name="Nagy L.G."/>
            <person name="Martin F.M."/>
        </authorList>
    </citation>
    <scope>NUCLEOTIDE SEQUENCE</scope>
    <source>
        <strain evidence="2">BED1</strain>
    </source>
</reference>
<organism evidence="2 3">
    <name type="scientific">Boletus edulis BED1</name>
    <dbReference type="NCBI Taxonomy" id="1328754"/>
    <lineage>
        <taxon>Eukaryota</taxon>
        <taxon>Fungi</taxon>
        <taxon>Dikarya</taxon>
        <taxon>Basidiomycota</taxon>
        <taxon>Agaricomycotina</taxon>
        <taxon>Agaricomycetes</taxon>
        <taxon>Agaricomycetidae</taxon>
        <taxon>Boletales</taxon>
        <taxon>Boletineae</taxon>
        <taxon>Boletaceae</taxon>
        <taxon>Boletoideae</taxon>
        <taxon>Boletus</taxon>
    </lineage>
</organism>
<accession>A0AAD4BS74</accession>
<proteinExistence type="predicted"/>
<protein>
    <submittedName>
        <fullName evidence="2">Uncharacterized protein</fullName>
    </submittedName>
</protein>
<evidence type="ECO:0000313" key="2">
    <source>
        <dbReference type="EMBL" id="KAF8438888.1"/>
    </source>
</evidence>
<dbReference type="EMBL" id="WHUW01000015">
    <property type="protein sequence ID" value="KAF8438888.1"/>
    <property type="molecule type" value="Genomic_DNA"/>
</dbReference>
<keyword evidence="1" id="KW-0812">Transmembrane</keyword>
<keyword evidence="1" id="KW-0472">Membrane</keyword>
<sequence length="86" mass="9355">MSVTVFFGFCYDILFVCNSGIVTISTICPDTLSVVTPLHFCPDVPTIGLFFDFHPLVCPFAVLSISGPLLFFNFCLVVLSIGDPLC</sequence>
<name>A0AAD4BS74_BOLED</name>
<reference evidence="2" key="1">
    <citation type="submission" date="2019-10" db="EMBL/GenBank/DDBJ databases">
        <authorList>
            <consortium name="DOE Joint Genome Institute"/>
            <person name="Kuo A."/>
            <person name="Miyauchi S."/>
            <person name="Kiss E."/>
            <person name="Drula E."/>
            <person name="Kohler A."/>
            <person name="Sanchez-Garcia M."/>
            <person name="Andreopoulos B."/>
            <person name="Barry K.W."/>
            <person name="Bonito G."/>
            <person name="Buee M."/>
            <person name="Carver A."/>
            <person name="Chen C."/>
            <person name="Cichocki N."/>
            <person name="Clum A."/>
            <person name="Culley D."/>
            <person name="Crous P.W."/>
            <person name="Fauchery L."/>
            <person name="Girlanda M."/>
            <person name="Hayes R."/>
            <person name="Keri Z."/>
            <person name="LaButti K."/>
            <person name="Lipzen A."/>
            <person name="Lombard V."/>
            <person name="Magnuson J."/>
            <person name="Maillard F."/>
            <person name="Morin E."/>
            <person name="Murat C."/>
            <person name="Nolan M."/>
            <person name="Ohm R."/>
            <person name="Pangilinan J."/>
            <person name="Pereira M."/>
            <person name="Perotto S."/>
            <person name="Peter M."/>
            <person name="Riley R."/>
            <person name="Sitrit Y."/>
            <person name="Stielow B."/>
            <person name="Szollosi G."/>
            <person name="Zifcakova L."/>
            <person name="Stursova M."/>
            <person name="Spatafora J.W."/>
            <person name="Tedersoo L."/>
            <person name="Vaario L.-M."/>
            <person name="Yamada A."/>
            <person name="Yan M."/>
            <person name="Wang P."/>
            <person name="Xu J."/>
            <person name="Bruns T."/>
            <person name="Baldrian P."/>
            <person name="Vilgalys R."/>
            <person name="Henrissat B."/>
            <person name="Grigoriev I.V."/>
            <person name="Hibbett D."/>
            <person name="Nagy L.G."/>
            <person name="Martin F.M."/>
        </authorList>
    </citation>
    <scope>NUCLEOTIDE SEQUENCE</scope>
    <source>
        <strain evidence="2">BED1</strain>
    </source>
</reference>
<dbReference type="Proteomes" id="UP001194468">
    <property type="component" value="Unassembled WGS sequence"/>
</dbReference>
<keyword evidence="1" id="KW-1133">Transmembrane helix</keyword>
<feature type="transmembrane region" description="Helical" evidence="1">
    <location>
        <begin position="60"/>
        <end position="81"/>
    </location>
</feature>
<dbReference type="AlphaFoldDB" id="A0AAD4BS74"/>